<dbReference type="RefSeq" id="WP_168485625.1">
    <property type="nucleotide sequence ID" value="NZ_JAAZSQ010000004.1"/>
</dbReference>
<dbReference type="Gene3D" id="1.10.10.10">
    <property type="entry name" value="Winged helix-like DNA-binding domain superfamily/Winged helix DNA-binding domain"/>
    <property type="match status" value="1"/>
</dbReference>
<dbReference type="FunFam" id="1.10.10.10:FF:000001">
    <property type="entry name" value="LysR family transcriptional regulator"/>
    <property type="match status" value="1"/>
</dbReference>
<dbReference type="PANTHER" id="PTHR30346">
    <property type="entry name" value="TRANSCRIPTIONAL DUAL REGULATOR HCAR-RELATED"/>
    <property type="match status" value="1"/>
</dbReference>
<reference evidence="6 7" key="1">
    <citation type="submission" date="2020-04" db="EMBL/GenBank/DDBJ databases">
        <title>Arthrobacter sp. nov.</title>
        <authorList>
            <person name="Liu S."/>
        </authorList>
    </citation>
    <scope>NUCLEOTIDE SEQUENCE [LARGE SCALE GENOMIC DNA]</scope>
    <source>
        <strain evidence="6 7">E918</strain>
    </source>
</reference>
<dbReference type="Gene3D" id="3.40.190.10">
    <property type="entry name" value="Periplasmic binding protein-like II"/>
    <property type="match status" value="2"/>
</dbReference>
<dbReference type="InterPro" id="IPR000847">
    <property type="entry name" value="LysR_HTH_N"/>
</dbReference>
<feature type="domain" description="HTH lysR-type" evidence="5">
    <location>
        <begin position="4"/>
        <end position="62"/>
    </location>
</feature>
<dbReference type="PROSITE" id="PS50931">
    <property type="entry name" value="HTH_LYSR"/>
    <property type="match status" value="1"/>
</dbReference>
<organism evidence="6 7">
    <name type="scientific">Arthrobacter mobilis</name>
    <dbReference type="NCBI Taxonomy" id="2724944"/>
    <lineage>
        <taxon>Bacteria</taxon>
        <taxon>Bacillati</taxon>
        <taxon>Actinomycetota</taxon>
        <taxon>Actinomycetes</taxon>
        <taxon>Micrococcales</taxon>
        <taxon>Micrococcaceae</taxon>
        <taxon>Arthrobacter</taxon>
    </lineage>
</organism>
<evidence type="ECO:0000313" key="6">
    <source>
        <dbReference type="EMBL" id="NKX54289.1"/>
    </source>
</evidence>
<dbReference type="PANTHER" id="PTHR30346:SF0">
    <property type="entry name" value="HCA OPERON TRANSCRIPTIONAL ACTIVATOR HCAR"/>
    <property type="match status" value="1"/>
</dbReference>
<dbReference type="SUPFAM" id="SSF46785">
    <property type="entry name" value="Winged helix' DNA-binding domain"/>
    <property type="match status" value="1"/>
</dbReference>
<dbReference type="Pfam" id="PF00126">
    <property type="entry name" value="HTH_1"/>
    <property type="match status" value="1"/>
</dbReference>
<dbReference type="InterPro" id="IPR005119">
    <property type="entry name" value="LysR_subst-bd"/>
</dbReference>
<dbReference type="GO" id="GO:0003700">
    <property type="term" value="F:DNA-binding transcription factor activity"/>
    <property type="evidence" value="ECO:0007669"/>
    <property type="project" value="InterPro"/>
</dbReference>
<comment type="caution">
    <text evidence="6">The sequence shown here is derived from an EMBL/GenBank/DDBJ whole genome shotgun (WGS) entry which is preliminary data.</text>
</comment>
<sequence>MSEFTLRQLQYFVAVLDHGSVTAAARESNISQAAASMAIAQLEHAVGVDLLIRTRSKKVVPTPAGTELAARARRILGMVGEIETAVAGGFDQMRGELRIGCMASVSPRLMPGLVEHFTRSYPAVNVTFREGGAVELQQGVLEGTLDLAFVYALQALDGLDQAEVAKVRPQLMLAAGHPLAGRESISLREVQDEPAILLDQPPTIERVTGMMRSAGIEPKLRWPSTNMETIRSLVARGLGFSFVNSRPATTVTFDDRRVAYVPVSDELPDNAIVAVLPPGVRPPRRVEEAIRFSREDAALSGAGQAPGETP</sequence>
<dbReference type="Proteomes" id="UP000544090">
    <property type="component" value="Unassembled WGS sequence"/>
</dbReference>
<evidence type="ECO:0000256" key="2">
    <source>
        <dbReference type="ARBA" id="ARBA00023015"/>
    </source>
</evidence>
<evidence type="ECO:0000256" key="3">
    <source>
        <dbReference type="ARBA" id="ARBA00023125"/>
    </source>
</evidence>
<dbReference type="PRINTS" id="PR00039">
    <property type="entry name" value="HTHLYSR"/>
</dbReference>
<keyword evidence="4" id="KW-0804">Transcription</keyword>
<evidence type="ECO:0000313" key="7">
    <source>
        <dbReference type="Proteomes" id="UP000544090"/>
    </source>
</evidence>
<keyword evidence="7" id="KW-1185">Reference proteome</keyword>
<keyword evidence="2" id="KW-0805">Transcription regulation</keyword>
<dbReference type="InterPro" id="IPR036390">
    <property type="entry name" value="WH_DNA-bd_sf"/>
</dbReference>
<comment type="similarity">
    <text evidence="1">Belongs to the LysR transcriptional regulatory family.</text>
</comment>
<dbReference type="GO" id="GO:0003677">
    <property type="term" value="F:DNA binding"/>
    <property type="evidence" value="ECO:0007669"/>
    <property type="project" value="UniProtKB-KW"/>
</dbReference>
<dbReference type="Pfam" id="PF03466">
    <property type="entry name" value="LysR_substrate"/>
    <property type="match status" value="1"/>
</dbReference>
<dbReference type="SUPFAM" id="SSF53850">
    <property type="entry name" value="Periplasmic binding protein-like II"/>
    <property type="match status" value="1"/>
</dbReference>
<name>A0A7X6HBZ3_9MICC</name>
<dbReference type="AlphaFoldDB" id="A0A7X6HBZ3"/>
<accession>A0A7X6HBZ3</accession>
<evidence type="ECO:0000256" key="1">
    <source>
        <dbReference type="ARBA" id="ARBA00009437"/>
    </source>
</evidence>
<evidence type="ECO:0000259" key="5">
    <source>
        <dbReference type="PROSITE" id="PS50931"/>
    </source>
</evidence>
<evidence type="ECO:0000256" key="4">
    <source>
        <dbReference type="ARBA" id="ARBA00023163"/>
    </source>
</evidence>
<dbReference type="GO" id="GO:0032993">
    <property type="term" value="C:protein-DNA complex"/>
    <property type="evidence" value="ECO:0007669"/>
    <property type="project" value="TreeGrafter"/>
</dbReference>
<keyword evidence="3" id="KW-0238">DNA-binding</keyword>
<gene>
    <name evidence="6" type="ORF">HGG74_06965</name>
</gene>
<proteinExistence type="inferred from homology"/>
<protein>
    <submittedName>
        <fullName evidence="6">LysR family transcriptional regulator</fullName>
    </submittedName>
</protein>
<dbReference type="InterPro" id="IPR036388">
    <property type="entry name" value="WH-like_DNA-bd_sf"/>
</dbReference>
<dbReference type="EMBL" id="JAAZSQ010000004">
    <property type="protein sequence ID" value="NKX54289.1"/>
    <property type="molecule type" value="Genomic_DNA"/>
</dbReference>